<evidence type="ECO:0000256" key="3">
    <source>
        <dbReference type="ARBA" id="ARBA00004613"/>
    </source>
</evidence>
<dbReference type="PANTHER" id="PTHR11705:SF83">
    <property type="entry name" value="INACTIVE METALLOCARBOXYPEPTIDASE ECM14"/>
    <property type="match status" value="1"/>
</dbReference>
<evidence type="ECO:0000313" key="17">
    <source>
        <dbReference type="Proteomes" id="UP000613401"/>
    </source>
</evidence>
<accession>A0A8H4C5D3</accession>
<organism evidence="16 17">
    <name type="scientific">Colletotrichum gloeosporioides</name>
    <name type="common">Anthracnose fungus</name>
    <name type="synonym">Glomerella cingulata</name>
    <dbReference type="NCBI Taxonomy" id="474922"/>
    <lineage>
        <taxon>Eukaryota</taxon>
        <taxon>Fungi</taxon>
        <taxon>Dikarya</taxon>
        <taxon>Ascomycota</taxon>
        <taxon>Pezizomycotina</taxon>
        <taxon>Sordariomycetes</taxon>
        <taxon>Hypocreomycetidae</taxon>
        <taxon>Glomerellales</taxon>
        <taxon>Glomerellaceae</taxon>
        <taxon>Colletotrichum</taxon>
        <taxon>Colletotrichum gloeosporioides species complex</taxon>
    </lineage>
</organism>
<dbReference type="GO" id="GO:0006508">
    <property type="term" value="P:proteolysis"/>
    <property type="evidence" value="ECO:0007669"/>
    <property type="project" value="UniProtKB-KW"/>
</dbReference>
<reference evidence="16" key="2">
    <citation type="submission" date="2020-03" db="EMBL/GenBank/DDBJ databases">
        <authorList>
            <person name="Fu F.-F."/>
            <person name="Chen J."/>
        </authorList>
    </citation>
    <scope>NUCLEOTIDE SEQUENCE</scope>
    <source>
        <strain evidence="16">Lc1</strain>
    </source>
</reference>
<evidence type="ECO:0000256" key="10">
    <source>
        <dbReference type="ARBA" id="ARBA00023180"/>
    </source>
</evidence>
<evidence type="ECO:0000256" key="11">
    <source>
        <dbReference type="ARBA" id="ARBA00041263"/>
    </source>
</evidence>
<evidence type="ECO:0000256" key="9">
    <source>
        <dbReference type="ARBA" id="ARBA00023026"/>
    </source>
</evidence>
<evidence type="ECO:0000256" key="5">
    <source>
        <dbReference type="ARBA" id="ARBA00022525"/>
    </source>
</evidence>
<feature type="chain" id="PRO_5034748374" description="Carboxypeptidase M14B" evidence="14">
    <location>
        <begin position="20"/>
        <end position="543"/>
    </location>
</feature>
<feature type="signal peptide" evidence="14">
    <location>
        <begin position="1"/>
        <end position="19"/>
    </location>
</feature>
<dbReference type="GO" id="GO:0005576">
    <property type="term" value="C:extracellular region"/>
    <property type="evidence" value="ECO:0007669"/>
    <property type="project" value="UniProtKB-SubCell"/>
</dbReference>
<dbReference type="InterPro" id="IPR000834">
    <property type="entry name" value="Peptidase_M14"/>
</dbReference>
<evidence type="ECO:0000256" key="8">
    <source>
        <dbReference type="ARBA" id="ARBA00022801"/>
    </source>
</evidence>
<evidence type="ECO:0000256" key="12">
    <source>
        <dbReference type="ARBA" id="ARBA00042017"/>
    </source>
</evidence>
<dbReference type="EMBL" id="WVTB01000114">
    <property type="protein sequence ID" value="KAF3797491.1"/>
    <property type="molecule type" value="Genomic_DNA"/>
</dbReference>
<evidence type="ECO:0000256" key="4">
    <source>
        <dbReference type="ARBA" id="ARBA00005988"/>
    </source>
</evidence>
<dbReference type="RefSeq" id="XP_045256655.1">
    <property type="nucleotide sequence ID" value="XM_045414189.1"/>
</dbReference>
<keyword evidence="6" id="KW-0645">Protease</keyword>
<sequence>MRYQETAALGLLHAGLATALTYASNQVEVVPDTEVVAANFPEVEGVELLSPAFANPDSVPGTFANGTSGPTDQATLDYYLQTLAARNEWMTYHSPDFKSEEGRTIPYVYLSTTKRISDSLASHANASVPSKVRIWMQGGVHGNEPGGDQALLALLGRFDANATWAASILDKVDIMMLPRYNPDGVAYFQRYFATNFDPNRDHTKLARQQTRDIKKLVMGFAPHVGVDCHEYSPTQAWGAKEQWIDAQDGQFSAMKNANIHADIRNISEAVFANAIAAAMEKRGLRWGPYVVGSDGTDDIVLEETTGDAKIGDSSVALSQAIMFLTETRGIGLADQHFQRRVATGLTMVETIVQTAADYAEEVYQTVENARTKFIESTENIVITESARPTNISWQFIEAETGALVDVPVQFLNTTPVVANLTRARPEAYVFSKAWADVAERLRVAGVTVQTLEFDFSGEVEALNVTSATVAASKYEGVARSTVETAIVNKEVKIPAGGFWVSTRQKNAAHAFVTLEPEGIDSYATFNILPVNVGDEYPVYRVMA</sequence>
<dbReference type="AlphaFoldDB" id="A0A8H4C5D3"/>
<evidence type="ECO:0000256" key="7">
    <source>
        <dbReference type="ARBA" id="ARBA00022729"/>
    </source>
</evidence>
<keyword evidence="8" id="KW-0378">Hydrolase</keyword>
<dbReference type="Gene3D" id="3.40.630.10">
    <property type="entry name" value="Zn peptidases"/>
    <property type="match status" value="1"/>
</dbReference>
<evidence type="ECO:0000256" key="1">
    <source>
        <dbReference type="ARBA" id="ARBA00001947"/>
    </source>
</evidence>
<dbReference type="GeneID" id="69021465"/>
<name>A0A8H4C5D3_COLGL</name>
<dbReference type="GO" id="GO:0004181">
    <property type="term" value="F:metallocarboxypeptidase activity"/>
    <property type="evidence" value="ECO:0007669"/>
    <property type="project" value="InterPro"/>
</dbReference>
<keyword evidence="9" id="KW-0843">Virulence</keyword>
<dbReference type="GO" id="GO:0008270">
    <property type="term" value="F:zinc ion binding"/>
    <property type="evidence" value="ECO:0007669"/>
    <property type="project" value="InterPro"/>
</dbReference>
<feature type="active site" description="Proton donor/acceptor" evidence="13">
    <location>
        <position position="326"/>
    </location>
</feature>
<keyword evidence="10" id="KW-0325">Glycoprotein</keyword>
<comment type="caution">
    <text evidence="16">The sequence shown here is derived from an EMBL/GenBank/DDBJ whole genome shotgun (WGS) entry which is preliminary data.</text>
</comment>
<dbReference type="PROSITE" id="PS52035">
    <property type="entry name" value="PEPTIDASE_M14"/>
    <property type="match status" value="1"/>
</dbReference>
<dbReference type="PANTHER" id="PTHR11705">
    <property type="entry name" value="PROTEASE FAMILY M14 CARBOXYPEPTIDASE A,B"/>
    <property type="match status" value="1"/>
</dbReference>
<reference evidence="16" key="1">
    <citation type="journal article" date="2020" name="Phytopathology">
        <title>Genome sequence and comparative analysis of Colletotrichum gloeosporioides isolated from Liriodendron leaves.</title>
        <authorList>
            <person name="Fu F.F."/>
            <person name="Hao Z."/>
            <person name="Wang P."/>
            <person name="Lu Y."/>
            <person name="Xue L.J."/>
            <person name="Wei G."/>
            <person name="Tian Y."/>
            <person name="Baishi H."/>
            <person name="Xu H."/>
            <person name="Shi J."/>
            <person name="Cheng T."/>
            <person name="Wang G."/>
            <person name="Yi Y."/>
            <person name="Chen J."/>
        </authorList>
    </citation>
    <scope>NUCLEOTIDE SEQUENCE</scope>
    <source>
        <strain evidence="16">Lc1</strain>
    </source>
</reference>
<comment type="similarity">
    <text evidence="4 13">Belongs to the peptidase M14 family.</text>
</comment>
<evidence type="ECO:0000259" key="15">
    <source>
        <dbReference type="PROSITE" id="PS52035"/>
    </source>
</evidence>
<keyword evidence="5" id="KW-0964">Secreted</keyword>
<keyword evidence="16" id="KW-0121">Carboxypeptidase</keyword>
<evidence type="ECO:0000313" key="16">
    <source>
        <dbReference type="EMBL" id="KAF3797491.1"/>
    </source>
</evidence>
<comment type="subcellular location">
    <subcellularLocation>
        <location evidence="3">Secreted</location>
    </subcellularLocation>
</comment>
<feature type="domain" description="Peptidase M14" evidence="15">
    <location>
        <begin position="69"/>
        <end position="355"/>
    </location>
</feature>
<comment type="function">
    <text evidence="2">Extracellular metalloprotease that contributes to pathogenicity.</text>
</comment>
<keyword evidence="7 14" id="KW-0732">Signal</keyword>
<evidence type="ECO:0000256" key="13">
    <source>
        <dbReference type="PROSITE-ProRule" id="PRU01379"/>
    </source>
</evidence>
<proteinExistence type="inferred from homology"/>
<evidence type="ECO:0000256" key="2">
    <source>
        <dbReference type="ARBA" id="ARBA00003091"/>
    </source>
</evidence>
<dbReference type="Pfam" id="PF00246">
    <property type="entry name" value="Peptidase_M14"/>
    <property type="match status" value="1"/>
</dbReference>
<protein>
    <recommendedName>
        <fullName evidence="12">Carboxypeptidase M14B</fullName>
    </recommendedName>
    <alternativeName>
        <fullName evidence="11">Carboxypeptidase MCPB</fullName>
    </alternativeName>
</protein>
<evidence type="ECO:0000256" key="6">
    <source>
        <dbReference type="ARBA" id="ARBA00022670"/>
    </source>
</evidence>
<evidence type="ECO:0000256" key="14">
    <source>
        <dbReference type="SAM" id="SignalP"/>
    </source>
</evidence>
<comment type="cofactor">
    <cofactor evidence="1">
        <name>Zn(2+)</name>
        <dbReference type="ChEBI" id="CHEBI:29105"/>
    </cofactor>
</comment>
<dbReference type="SUPFAM" id="SSF53187">
    <property type="entry name" value="Zn-dependent exopeptidases"/>
    <property type="match status" value="1"/>
</dbReference>
<keyword evidence="17" id="KW-1185">Reference proteome</keyword>
<gene>
    <name evidence="16" type="ORF">GCG54_00014351</name>
</gene>
<dbReference type="Proteomes" id="UP000613401">
    <property type="component" value="Unassembled WGS sequence"/>
</dbReference>